<proteinExistence type="predicted"/>
<dbReference type="RefSeq" id="WP_171591927.1">
    <property type="nucleotide sequence ID" value="NZ_CP053538.1"/>
</dbReference>
<accession>A0A6M6BIA0</accession>
<dbReference type="Proteomes" id="UP000501623">
    <property type="component" value="Chromosome"/>
</dbReference>
<reference evidence="1 2" key="1">
    <citation type="submission" date="2020-05" db="EMBL/GenBank/DDBJ databases">
        <title>Complete genome sequence of Hymenobacter sp. TS19 in Coasted Sand Dune.</title>
        <authorList>
            <person name="Lee J.-H."/>
            <person name="Jung J.-H."/>
            <person name="Jeong S."/>
            <person name="Zhao L."/>
            <person name="Kim M.-K."/>
            <person name="Seo H.-S."/>
            <person name="Lim S."/>
        </authorList>
    </citation>
    <scope>NUCLEOTIDE SEQUENCE [LARGE SCALE GENOMIC DNA]</scope>
    <source>
        <strain evidence="1 2">TS19</strain>
    </source>
</reference>
<name>A0A6M6BIA0_9BACT</name>
<organism evidence="1 2">
    <name type="scientific">Hymenobacter taeanensis</name>
    <dbReference type="NCBI Taxonomy" id="2735321"/>
    <lineage>
        <taxon>Bacteria</taxon>
        <taxon>Pseudomonadati</taxon>
        <taxon>Bacteroidota</taxon>
        <taxon>Cytophagia</taxon>
        <taxon>Cytophagales</taxon>
        <taxon>Hymenobacteraceae</taxon>
        <taxon>Hymenobacter</taxon>
    </lineage>
</organism>
<gene>
    <name evidence="1" type="ORF">HMJ29_13135</name>
</gene>
<evidence type="ECO:0000313" key="2">
    <source>
        <dbReference type="Proteomes" id="UP000501623"/>
    </source>
</evidence>
<dbReference type="AlphaFoldDB" id="A0A6M6BIA0"/>
<keyword evidence="2" id="KW-1185">Reference proteome</keyword>
<evidence type="ECO:0000313" key="1">
    <source>
        <dbReference type="EMBL" id="QJX47836.1"/>
    </source>
</evidence>
<dbReference type="EMBL" id="CP053538">
    <property type="protein sequence ID" value="QJX47836.1"/>
    <property type="molecule type" value="Genomic_DNA"/>
</dbReference>
<sequence>MTHLPELLAPVHQPVSLEKYETRRGVALRLHNQRIGMLVTPEGYYQLQLAQALKAGEAAELRRLGYRDTPGDFILRDRVRYSVVQFTAEAFDAAVWCWQELQTRQRRKR</sequence>
<dbReference type="KEGG" id="hts:HMJ29_13135"/>
<protein>
    <submittedName>
        <fullName evidence="1">Uncharacterized protein</fullName>
    </submittedName>
</protein>